<sequence length="481" mass="52848">MTTINTKLYKSIAVALAFAGFLSACKVGKNYQRPELPLPQQFIAADSANAVSYADTSSIADIQWKEFFTDPALQGLISKGITYNNNLQAAIKRMDQAQQQVRQAKLLQLPDVNLQIQGSINRPSDNSLNGLSVGTFLGKSYVENYVTSLNFSWEADIWGKIRRQQEVTIASYLQQQEAVKAVQTQLISDIAQGYYNLLMLDKQLEITKNNLLLNDSLVLATRALRDGGSVTTLAVQQVESQRQATALLIPQLEESIVLQENALQLLTGQNPGTIEGRSTLSQQTLREQLSAGLPIAMVSRRPDVRSSEMALTVANARVGLQQANMYPALNITAGGGLESFKASNWWSVPNSLFGLATGTLLQPIFNRRNLKTNYEVAKSQRDEAVANFRQSVLQATSEVSNALTRTVKLKEQRVIADAQVDTLRSAVQNAQLLFKSDMANYLEVITAQTNALQAELNVATIQRSQLGVVVELYRSLGGGYK</sequence>
<dbReference type="SUPFAM" id="SSF56954">
    <property type="entry name" value="Outer membrane efflux proteins (OEP)"/>
    <property type="match status" value="1"/>
</dbReference>
<dbReference type="Proteomes" id="UP000293874">
    <property type="component" value="Unassembled WGS sequence"/>
</dbReference>
<reference evidence="3 4" key="1">
    <citation type="submission" date="2019-02" db="EMBL/GenBank/DDBJ databases">
        <title>Genomic Encyclopedia of Type Strains, Phase IV (KMG-IV): sequencing the most valuable type-strain genomes for metagenomic binning, comparative biology and taxonomic classification.</title>
        <authorList>
            <person name="Goeker M."/>
        </authorList>
    </citation>
    <scope>NUCLEOTIDE SEQUENCE [LARGE SCALE GENOMIC DNA]</scope>
    <source>
        <strain evidence="3 4">DSM 18116</strain>
    </source>
</reference>
<keyword evidence="2" id="KW-0472">Membrane</keyword>
<dbReference type="Gene3D" id="2.20.200.10">
    <property type="entry name" value="Outer membrane efflux proteins (OEP)"/>
    <property type="match status" value="1"/>
</dbReference>
<comment type="caution">
    <text evidence="3">The sequence shown here is derived from an EMBL/GenBank/DDBJ whole genome shotgun (WGS) entry which is preliminary data.</text>
</comment>
<dbReference type="PANTHER" id="PTHR30203:SF33">
    <property type="entry name" value="BLR4455 PROTEIN"/>
    <property type="match status" value="1"/>
</dbReference>
<comment type="subcellular location">
    <subcellularLocation>
        <location evidence="2">Cell membrane</location>
        <topology evidence="2">Lipid-anchor</topology>
    </subcellularLocation>
</comment>
<protein>
    <submittedName>
        <fullName evidence="3">NodT family efflux transporter outer membrane factor (OMF) lipoprotein</fullName>
    </submittedName>
</protein>
<evidence type="ECO:0000313" key="4">
    <source>
        <dbReference type="Proteomes" id="UP000293874"/>
    </source>
</evidence>
<comment type="similarity">
    <text evidence="1 2">Belongs to the outer membrane factor (OMF) (TC 1.B.17) family.</text>
</comment>
<dbReference type="Pfam" id="PF02321">
    <property type="entry name" value="OEP"/>
    <property type="match status" value="2"/>
</dbReference>
<dbReference type="InterPro" id="IPR003423">
    <property type="entry name" value="OMP_efflux"/>
</dbReference>
<dbReference type="AlphaFoldDB" id="A0A4Q7N2X1"/>
<dbReference type="NCBIfam" id="TIGR01845">
    <property type="entry name" value="outer_NodT"/>
    <property type="match status" value="1"/>
</dbReference>
<dbReference type="PANTHER" id="PTHR30203">
    <property type="entry name" value="OUTER MEMBRANE CATION EFFLUX PROTEIN"/>
    <property type="match status" value="1"/>
</dbReference>
<keyword evidence="2" id="KW-1134">Transmembrane beta strand</keyword>
<keyword evidence="2" id="KW-0732">Signal</keyword>
<dbReference type="Gene3D" id="1.20.1600.10">
    <property type="entry name" value="Outer membrane efflux proteins (OEP)"/>
    <property type="match status" value="1"/>
</dbReference>
<dbReference type="GO" id="GO:0005886">
    <property type="term" value="C:plasma membrane"/>
    <property type="evidence" value="ECO:0007669"/>
    <property type="project" value="UniProtKB-SubCell"/>
</dbReference>
<feature type="signal peptide" evidence="2">
    <location>
        <begin position="1"/>
        <end position="26"/>
    </location>
</feature>
<feature type="chain" id="PRO_5020884364" evidence="2">
    <location>
        <begin position="27"/>
        <end position="481"/>
    </location>
</feature>
<dbReference type="GO" id="GO:0015562">
    <property type="term" value="F:efflux transmembrane transporter activity"/>
    <property type="evidence" value="ECO:0007669"/>
    <property type="project" value="InterPro"/>
</dbReference>
<name>A0A4Q7N2X1_9BACT</name>
<organism evidence="3 4">
    <name type="scientific">Pseudobacter ginsenosidimutans</name>
    <dbReference type="NCBI Taxonomy" id="661488"/>
    <lineage>
        <taxon>Bacteria</taxon>
        <taxon>Pseudomonadati</taxon>
        <taxon>Bacteroidota</taxon>
        <taxon>Chitinophagia</taxon>
        <taxon>Chitinophagales</taxon>
        <taxon>Chitinophagaceae</taxon>
        <taxon>Pseudobacter</taxon>
    </lineage>
</organism>
<dbReference type="InterPro" id="IPR010131">
    <property type="entry name" value="MdtP/NodT-like"/>
</dbReference>
<proteinExistence type="inferred from homology"/>
<evidence type="ECO:0000256" key="2">
    <source>
        <dbReference type="RuleBase" id="RU362097"/>
    </source>
</evidence>
<keyword evidence="2" id="KW-0812">Transmembrane</keyword>
<keyword evidence="4" id="KW-1185">Reference proteome</keyword>
<accession>A0A4Q7N2X1</accession>
<keyword evidence="2 3" id="KW-0449">Lipoprotein</keyword>
<keyword evidence="2" id="KW-0564">Palmitate</keyword>
<dbReference type="OrthoDB" id="9770517at2"/>
<evidence type="ECO:0000313" key="3">
    <source>
        <dbReference type="EMBL" id="RZS75399.1"/>
    </source>
</evidence>
<dbReference type="EMBL" id="SGXA01000001">
    <property type="protein sequence ID" value="RZS75399.1"/>
    <property type="molecule type" value="Genomic_DNA"/>
</dbReference>
<dbReference type="PROSITE" id="PS51257">
    <property type="entry name" value="PROKAR_LIPOPROTEIN"/>
    <property type="match status" value="1"/>
</dbReference>
<gene>
    <name evidence="3" type="ORF">EV199_1264</name>
</gene>
<dbReference type="RefSeq" id="WP_130539770.1">
    <property type="nucleotide sequence ID" value="NZ_CP042431.1"/>
</dbReference>
<evidence type="ECO:0000256" key="1">
    <source>
        <dbReference type="ARBA" id="ARBA00007613"/>
    </source>
</evidence>